<dbReference type="Proteomes" id="UP000196573">
    <property type="component" value="Unassembled WGS sequence"/>
</dbReference>
<keyword evidence="1" id="KW-1133">Transmembrane helix</keyword>
<keyword evidence="3" id="KW-1185">Reference proteome</keyword>
<name>A0A1X7AL31_9GAMM</name>
<organism evidence="2 3">
    <name type="scientific">Parendozoicomonas haliclonae</name>
    <dbReference type="NCBI Taxonomy" id="1960125"/>
    <lineage>
        <taxon>Bacteria</taxon>
        <taxon>Pseudomonadati</taxon>
        <taxon>Pseudomonadota</taxon>
        <taxon>Gammaproteobacteria</taxon>
        <taxon>Oceanospirillales</taxon>
        <taxon>Endozoicomonadaceae</taxon>
        <taxon>Parendozoicomonas</taxon>
    </lineage>
</organism>
<accession>A0A1X7AL31</accession>
<keyword evidence="1" id="KW-0472">Membrane</keyword>
<evidence type="ECO:0000313" key="3">
    <source>
        <dbReference type="Proteomes" id="UP000196573"/>
    </source>
</evidence>
<feature type="transmembrane region" description="Helical" evidence="1">
    <location>
        <begin position="65"/>
        <end position="85"/>
    </location>
</feature>
<feature type="transmembrane region" description="Helical" evidence="1">
    <location>
        <begin position="164"/>
        <end position="186"/>
    </location>
</feature>
<dbReference type="InterPro" id="IPR011990">
    <property type="entry name" value="TPR-like_helical_dom_sf"/>
</dbReference>
<proteinExistence type="predicted"/>
<dbReference type="EMBL" id="FWPT01000004">
    <property type="protein sequence ID" value="SMA45302.1"/>
    <property type="molecule type" value="Genomic_DNA"/>
</dbReference>
<dbReference type="AlphaFoldDB" id="A0A1X7AL31"/>
<evidence type="ECO:0008006" key="4">
    <source>
        <dbReference type="Google" id="ProtNLM"/>
    </source>
</evidence>
<dbReference type="Gene3D" id="1.25.40.10">
    <property type="entry name" value="Tetratricopeptide repeat domain"/>
    <property type="match status" value="1"/>
</dbReference>
<evidence type="ECO:0000313" key="2">
    <source>
        <dbReference type="EMBL" id="SMA45302.1"/>
    </source>
</evidence>
<sequence length="404" mass="44870">MAFLLITSLLGVTLSGGNIFSGLMSLVLTACITKYTYKIIEVMSNGHWEPPSVAEAFTGDGFHLFFKQLAIFIVMGAVIGAAGFLGGWVFLIPTVLFVVLALPASVMVLAREDSLVDAVHPGKLFGVMTAIGWPYLLLFFFILLLYGGSGALLAILGTKISDSVLFPLSLFSGSYFTCVMCALMGYCLYQYQEVLGYTTEEAIEENHLDETSWYYQKALADSSIFFQEGRMIDCRDALKTGLKHRKNDLELTRRQFEINAIGADVERMTKTAEHYLQLLSEKGQLSAAANAYGSVCLRIPNWQPENPEACYVAARGLLSRRRFKEVVVLLKGLHNRSPEYRKLPEAYLMMAQAICDGLRREDQALKVLEFTKKHFAEMTSPQTAKEIDELMAILEKSAPKTVPA</sequence>
<evidence type="ECO:0000256" key="1">
    <source>
        <dbReference type="SAM" id="Phobius"/>
    </source>
</evidence>
<keyword evidence="1" id="KW-0812">Transmembrane</keyword>
<protein>
    <recommendedName>
        <fullName evidence="4">Tetratricopeptide repeat protein</fullName>
    </recommendedName>
</protein>
<feature type="transmembrane region" description="Helical" evidence="1">
    <location>
        <begin position="130"/>
        <end position="157"/>
    </location>
</feature>
<gene>
    <name evidence="2" type="ORF">EHSB41UT_01881</name>
</gene>
<reference evidence="2 3" key="1">
    <citation type="submission" date="2017-03" db="EMBL/GenBank/DDBJ databases">
        <authorList>
            <person name="Afonso C.L."/>
            <person name="Miller P.J."/>
            <person name="Scott M.A."/>
            <person name="Spackman E."/>
            <person name="Goraichik I."/>
            <person name="Dimitrov K.M."/>
            <person name="Suarez D.L."/>
            <person name="Swayne D.E."/>
        </authorList>
    </citation>
    <scope>NUCLEOTIDE SEQUENCE [LARGE SCALE GENOMIC DNA]</scope>
    <source>
        <strain evidence="2">SB41UT1</strain>
    </source>
</reference>